<evidence type="ECO:0000256" key="2">
    <source>
        <dbReference type="ARBA" id="ARBA00023125"/>
    </source>
</evidence>
<evidence type="ECO:0000313" key="5">
    <source>
        <dbReference type="EMBL" id="CAG7654325.1"/>
    </source>
</evidence>
<dbReference type="SMART" id="SM00342">
    <property type="entry name" value="HTH_ARAC"/>
    <property type="match status" value="1"/>
</dbReference>
<reference evidence="5 6" key="1">
    <citation type="submission" date="2021-06" db="EMBL/GenBank/DDBJ databases">
        <authorList>
            <person name="Criscuolo A."/>
        </authorList>
    </citation>
    <scope>NUCLEOTIDE SEQUENCE [LARGE SCALE GENOMIC DNA]</scope>
    <source>
        <strain evidence="6">CIP 111802</strain>
    </source>
</reference>
<accession>A0ABN7TX43</accession>
<dbReference type="InterPro" id="IPR018060">
    <property type="entry name" value="HTH_AraC"/>
</dbReference>
<protein>
    <submittedName>
        <fullName evidence="5">HTH-type transcriptional activator RhaR</fullName>
    </submittedName>
</protein>
<dbReference type="EMBL" id="CAJVCE010000022">
    <property type="protein sequence ID" value="CAG7654325.1"/>
    <property type="molecule type" value="Genomic_DNA"/>
</dbReference>
<dbReference type="PANTHER" id="PTHR43280">
    <property type="entry name" value="ARAC-FAMILY TRANSCRIPTIONAL REGULATOR"/>
    <property type="match status" value="1"/>
</dbReference>
<feature type="domain" description="HTH araC/xylS-type" evidence="4">
    <location>
        <begin position="198"/>
        <end position="296"/>
    </location>
</feature>
<dbReference type="Pfam" id="PF12833">
    <property type="entry name" value="HTH_18"/>
    <property type="match status" value="1"/>
</dbReference>
<dbReference type="Proteomes" id="UP000730618">
    <property type="component" value="Unassembled WGS sequence"/>
</dbReference>
<keyword evidence="1" id="KW-0805">Transcription regulation</keyword>
<evidence type="ECO:0000256" key="1">
    <source>
        <dbReference type="ARBA" id="ARBA00023015"/>
    </source>
</evidence>
<name>A0ABN7TX43_9BACL</name>
<keyword evidence="6" id="KW-1185">Reference proteome</keyword>
<dbReference type="PROSITE" id="PS00041">
    <property type="entry name" value="HTH_ARAC_FAMILY_1"/>
    <property type="match status" value="1"/>
</dbReference>
<keyword evidence="3" id="KW-0804">Transcription</keyword>
<dbReference type="PROSITE" id="PS01124">
    <property type="entry name" value="HTH_ARAC_FAMILY_2"/>
    <property type="match status" value="1"/>
</dbReference>
<organism evidence="5 6">
    <name type="scientific">Paenibacillus allorhizosphaerae</name>
    <dbReference type="NCBI Taxonomy" id="2849866"/>
    <lineage>
        <taxon>Bacteria</taxon>
        <taxon>Bacillati</taxon>
        <taxon>Bacillota</taxon>
        <taxon>Bacilli</taxon>
        <taxon>Bacillales</taxon>
        <taxon>Paenibacillaceae</taxon>
        <taxon>Paenibacillus</taxon>
    </lineage>
</organism>
<evidence type="ECO:0000259" key="4">
    <source>
        <dbReference type="PROSITE" id="PS01124"/>
    </source>
</evidence>
<dbReference type="InterPro" id="IPR018062">
    <property type="entry name" value="HTH_AraC-typ_CS"/>
</dbReference>
<dbReference type="Pfam" id="PF02311">
    <property type="entry name" value="AraC_binding"/>
    <property type="match status" value="1"/>
</dbReference>
<comment type="caution">
    <text evidence="5">The sequence shown here is derived from an EMBL/GenBank/DDBJ whole genome shotgun (WGS) entry which is preliminary data.</text>
</comment>
<evidence type="ECO:0000256" key="3">
    <source>
        <dbReference type="ARBA" id="ARBA00023163"/>
    </source>
</evidence>
<dbReference type="InterPro" id="IPR003313">
    <property type="entry name" value="AraC-bd"/>
</dbReference>
<gene>
    <name evidence="5" type="primary">rhaR_73</name>
    <name evidence="5" type="ORF">PAECIP111802_05739</name>
</gene>
<keyword evidence="2" id="KW-0238">DNA-binding</keyword>
<sequence length="299" mass="34801">MFTERIEYKDDLDLKFQLGNLIINVLYITYQPPTPTWSVKNHSHSSLELHFIPFGKGTLQVGKRTYDITPGCFYITGPEVFHQQKTNPDEPMSEFCINIELKQLTRKSRKTSYFIQSEVDQLFHIFTCNPFWFGDDTENIAELCKQIMLELNNPRIGCYSVVQNLISQIVAKAARCITGDAEPNYSLPKKIVNDRRRDIVDDFFRLNPAASKSHKTLASRIGVSIRQLNRILIQYYGMTFSEKLRHHRIENAKVLLNSTDWTVKKIAEEVGFADTGYFHEMFREVVKLTPTEYRESVER</sequence>
<proteinExistence type="predicted"/>
<evidence type="ECO:0000313" key="6">
    <source>
        <dbReference type="Proteomes" id="UP000730618"/>
    </source>
</evidence>
<dbReference type="RefSeq" id="WP_218101945.1">
    <property type="nucleotide sequence ID" value="NZ_CAJVCE010000022.1"/>
</dbReference>
<dbReference type="PANTHER" id="PTHR43280:SF2">
    <property type="entry name" value="HTH-TYPE TRANSCRIPTIONAL REGULATOR EXSA"/>
    <property type="match status" value="1"/>
</dbReference>